<evidence type="ECO:0008006" key="2">
    <source>
        <dbReference type="Google" id="ProtNLM"/>
    </source>
</evidence>
<name>A0A3B1DUS1_9ZZZZ</name>
<organism evidence="1">
    <name type="scientific">hydrothermal vent metagenome</name>
    <dbReference type="NCBI Taxonomy" id="652676"/>
    <lineage>
        <taxon>unclassified sequences</taxon>
        <taxon>metagenomes</taxon>
        <taxon>ecological metagenomes</taxon>
    </lineage>
</organism>
<dbReference type="InterPro" id="IPR014917">
    <property type="entry name" value="DUF1800"/>
</dbReference>
<gene>
    <name evidence="1" type="ORF">MNBD_PLANCTO03-2240</name>
</gene>
<dbReference type="EMBL" id="UOGK01000284">
    <property type="protein sequence ID" value="VAX39748.1"/>
    <property type="molecule type" value="Genomic_DNA"/>
</dbReference>
<protein>
    <recommendedName>
        <fullName evidence="2">DUF1800 domain-containing protein</fullName>
    </recommendedName>
</protein>
<sequence>MTQLATDKFDRKAFLERLESIDRLPGPVDRREMIRRVIERGSKRVDVTTIQRLAGLHQSSRRAPALASPWPKPEGWHGSAFVDPPSGLENRPPHTTRSRKAFNGKEIHPCTNDVLRRLVDRTTFGFSWEELDYAYTNGYEAYLEWQLDFEAIDDSELDARLTEFVTLTESPGQLMTRAWVNDDYSMVWELLSATILRQATSKRQLYERVVEFLSDHLNIYLFKDGTEFFKVVDDREVIRKHAFGKFSDLLMASAKSPAMITYLDGAFNFAWAPNQNYAREIQELHTVGVDNFTQQDMLEVARCFTGWTIDYNFASPTLGEFTFEPYWHDDEAKFVHGEQINPGGGVTDGERVVEILCHGVHAAPHTARFLGRKMAVRFWGEDPPEALVEELAQTYLDTEGEIKAMLRVVLSERWLRCAKPRLKRPTHLAISMIRAIPSHMFDYWSTLYLMDLMGQVPYFWAPPNGYPESASYWAGHILPRWRYGFSMLQEQTEVWFDYSPFLKSDPEEVIEAIDIYLFGGYMPRTERNELLEYLGDAPIDSTLIIEAIGLAIASPAFQQY</sequence>
<proteinExistence type="predicted"/>
<accession>A0A3B1DUS1</accession>
<evidence type="ECO:0000313" key="1">
    <source>
        <dbReference type="EMBL" id="VAX39748.1"/>
    </source>
</evidence>
<reference evidence="1" key="1">
    <citation type="submission" date="2018-06" db="EMBL/GenBank/DDBJ databases">
        <authorList>
            <person name="Zhirakovskaya E."/>
        </authorList>
    </citation>
    <scope>NUCLEOTIDE SEQUENCE</scope>
</reference>
<dbReference type="AlphaFoldDB" id="A0A3B1DUS1"/>
<dbReference type="Pfam" id="PF08811">
    <property type="entry name" value="DUF1800"/>
    <property type="match status" value="1"/>
</dbReference>